<dbReference type="Proteomes" id="UP001549749">
    <property type="component" value="Unassembled WGS sequence"/>
</dbReference>
<dbReference type="RefSeq" id="WP_354661902.1">
    <property type="nucleotide sequence ID" value="NZ_JBEXAC010000002.1"/>
</dbReference>
<dbReference type="EC" id="2.5.1.3" evidence="9"/>
<evidence type="ECO:0000313" key="14">
    <source>
        <dbReference type="Proteomes" id="UP001549749"/>
    </source>
</evidence>
<dbReference type="SUPFAM" id="SSF51391">
    <property type="entry name" value="Thiamin phosphate synthase"/>
    <property type="match status" value="1"/>
</dbReference>
<feature type="domain" description="Thiamine phosphate synthase/TenI" evidence="12">
    <location>
        <begin position="12"/>
        <end position="185"/>
    </location>
</feature>
<feature type="binding site" evidence="9">
    <location>
        <position position="66"/>
    </location>
    <ligand>
        <name>Mg(2+)</name>
        <dbReference type="ChEBI" id="CHEBI:18420"/>
    </ligand>
</feature>
<keyword evidence="2 9" id="KW-0808">Transferase</keyword>
<dbReference type="CDD" id="cd00564">
    <property type="entry name" value="TMP_TenI"/>
    <property type="match status" value="1"/>
</dbReference>
<dbReference type="InterPro" id="IPR013785">
    <property type="entry name" value="Aldolase_TIM"/>
</dbReference>
<proteinExistence type="inferred from homology"/>
<evidence type="ECO:0000256" key="9">
    <source>
        <dbReference type="HAMAP-Rule" id="MF_00097"/>
    </source>
</evidence>
<comment type="function">
    <text evidence="9">Condenses 4-methyl-5-(beta-hydroxyethyl)thiazole monophosphate (THZ-P) and 2-methyl-4-amino-5-hydroxymethyl pyrimidine pyrophosphate (HMP-PP) to form thiamine monophosphate (TMP).</text>
</comment>
<evidence type="ECO:0000256" key="5">
    <source>
        <dbReference type="ARBA" id="ARBA00022977"/>
    </source>
</evidence>
<feature type="binding site" evidence="9">
    <location>
        <position position="65"/>
    </location>
    <ligand>
        <name>4-amino-2-methyl-5-(diphosphooxymethyl)pyrimidine</name>
        <dbReference type="ChEBI" id="CHEBI:57841"/>
    </ligand>
</feature>
<evidence type="ECO:0000256" key="6">
    <source>
        <dbReference type="ARBA" id="ARBA00047334"/>
    </source>
</evidence>
<protein>
    <recommendedName>
        <fullName evidence="9">Thiamine-phosphate synthase</fullName>
        <shortName evidence="9">TP synthase</shortName>
        <shortName evidence="9">TPS</shortName>
        <ecNumber evidence="9">2.5.1.3</ecNumber>
    </recommendedName>
    <alternativeName>
        <fullName evidence="9">Thiamine-phosphate pyrophosphorylase</fullName>
        <shortName evidence="9">TMP pyrophosphorylase</shortName>
        <shortName evidence="9">TMP-PPase</shortName>
    </alternativeName>
</protein>
<evidence type="ECO:0000256" key="1">
    <source>
        <dbReference type="ARBA" id="ARBA00005165"/>
    </source>
</evidence>
<comment type="pathway">
    <text evidence="1 9 11">Cofactor biosynthesis; thiamine diphosphate biosynthesis; thiamine phosphate from 4-amino-2-methyl-5-diphosphomethylpyrimidine and 4-methyl-5-(2-phosphoethyl)-thiazole: step 1/1.</text>
</comment>
<dbReference type="Gene3D" id="3.20.20.70">
    <property type="entry name" value="Aldolase class I"/>
    <property type="match status" value="1"/>
</dbReference>
<dbReference type="HAMAP" id="MF_00097">
    <property type="entry name" value="TMP_synthase"/>
    <property type="match status" value="1"/>
</dbReference>
<dbReference type="Pfam" id="PF02581">
    <property type="entry name" value="TMP-TENI"/>
    <property type="match status" value="1"/>
</dbReference>
<evidence type="ECO:0000256" key="2">
    <source>
        <dbReference type="ARBA" id="ARBA00022679"/>
    </source>
</evidence>
<dbReference type="InterPro" id="IPR036206">
    <property type="entry name" value="ThiamineP_synth_sf"/>
</dbReference>
<evidence type="ECO:0000256" key="4">
    <source>
        <dbReference type="ARBA" id="ARBA00022842"/>
    </source>
</evidence>
<dbReference type="PANTHER" id="PTHR20857">
    <property type="entry name" value="THIAMINE-PHOSPHATE PYROPHOSPHORYLASE"/>
    <property type="match status" value="1"/>
</dbReference>
<feature type="binding site" evidence="9">
    <location>
        <begin position="130"/>
        <end position="132"/>
    </location>
    <ligand>
        <name>2-[(2R,5Z)-2-carboxy-4-methylthiazol-5(2H)-ylidene]ethyl phosphate</name>
        <dbReference type="ChEBI" id="CHEBI:62899"/>
    </ligand>
</feature>
<evidence type="ECO:0000256" key="10">
    <source>
        <dbReference type="RuleBase" id="RU003826"/>
    </source>
</evidence>
<comment type="cofactor">
    <cofactor evidence="9">
        <name>Mg(2+)</name>
        <dbReference type="ChEBI" id="CHEBI:18420"/>
    </cofactor>
    <text evidence="9">Binds 1 Mg(2+) ion per subunit.</text>
</comment>
<feature type="binding site" evidence="9">
    <location>
        <position position="85"/>
    </location>
    <ligand>
        <name>Mg(2+)</name>
        <dbReference type="ChEBI" id="CHEBI:18420"/>
    </ligand>
</feature>
<feature type="binding site" evidence="9">
    <location>
        <begin position="33"/>
        <end position="37"/>
    </location>
    <ligand>
        <name>4-amino-2-methyl-5-(diphosphooxymethyl)pyrimidine</name>
        <dbReference type="ChEBI" id="CHEBI:57841"/>
    </ligand>
</feature>
<dbReference type="GO" id="GO:0004789">
    <property type="term" value="F:thiamine-phosphate diphosphorylase activity"/>
    <property type="evidence" value="ECO:0007669"/>
    <property type="project" value="UniProtKB-EC"/>
</dbReference>
<name>A0ABV2TB23_9BACT</name>
<dbReference type="NCBIfam" id="NF000736">
    <property type="entry name" value="PRK00043.2-3"/>
    <property type="match status" value="1"/>
</dbReference>
<dbReference type="PANTHER" id="PTHR20857:SF15">
    <property type="entry name" value="THIAMINE-PHOSPHATE SYNTHASE"/>
    <property type="match status" value="1"/>
</dbReference>
<dbReference type="InterPro" id="IPR034291">
    <property type="entry name" value="TMP_synthase"/>
</dbReference>
<accession>A0ABV2TB23</accession>
<keyword evidence="14" id="KW-1185">Reference proteome</keyword>
<comment type="catalytic activity">
    <reaction evidence="7 9 10">
        <text>2-(2-carboxy-4-methylthiazol-5-yl)ethyl phosphate + 4-amino-2-methyl-5-(diphosphooxymethyl)pyrimidine + 2 H(+) = thiamine phosphate + CO2 + diphosphate</text>
        <dbReference type="Rhea" id="RHEA:47848"/>
        <dbReference type="ChEBI" id="CHEBI:15378"/>
        <dbReference type="ChEBI" id="CHEBI:16526"/>
        <dbReference type="ChEBI" id="CHEBI:33019"/>
        <dbReference type="ChEBI" id="CHEBI:37575"/>
        <dbReference type="ChEBI" id="CHEBI:57841"/>
        <dbReference type="ChEBI" id="CHEBI:62890"/>
        <dbReference type="EC" id="2.5.1.3"/>
    </reaction>
</comment>
<feature type="binding site" evidence="9">
    <location>
        <position position="166"/>
    </location>
    <ligand>
        <name>2-[(2R,5Z)-2-carboxy-4-methylthiazol-5(2H)-ylidene]ethyl phosphate</name>
        <dbReference type="ChEBI" id="CHEBI:62899"/>
    </ligand>
</feature>
<evidence type="ECO:0000256" key="3">
    <source>
        <dbReference type="ARBA" id="ARBA00022723"/>
    </source>
</evidence>
<keyword evidence="5 9" id="KW-0784">Thiamine biosynthesis</keyword>
<evidence type="ECO:0000313" key="13">
    <source>
        <dbReference type="EMBL" id="MET6999334.1"/>
    </source>
</evidence>
<dbReference type="NCBIfam" id="TIGR00693">
    <property type="entry name" value="thiE"/>
    <property type="match status" value="1"/>
</dbReference>
<keyword evidence="4 9" id="KW-0460">Magnesium</keyword>
<reference evidence="13 14" key="1">
    <citation type="submission" date="2024-06" db="EMBL/GenBank/DDBJ databases">
        <title>Chitinophaga defluvii sp. nov., isolated from municipal sewage.</title>
        <authorList>
            <person name="Zhang L."/>
        </authorList>
    </citation>
    <scope>NUCLEOTIDE SEQUENCE [LARGE SCALE GENOMIC DNA]</scope>
    <source>
        <strain evidence="13 14">H8</strain>
    </source>
</reference>
<dbReference type="EMBL" id="JBEXAC010000002">
    <property type="protein sequence ID" value="MET6999334.1"/>
    <property type="molecule type" value="Genomic_DNA"/>
</dbReference>
<gene>
    <name evidence="9" type="primary">thiE</name>
    <name evidence="13" type="ORF">ABR189_18240</name>
</gene>
<comment type="catalytic activity">
    <reaction evidence="8 9 10">
        <text>2-[(2R,5Z)-2-carboxy-4-methylthiazol-5(2H)-ylidene]ethyl phosphate + 4-amino-2-methyl-5-(diphosphooxymethyl)pyrimidine + 2 H(+) = thiamine phosphate + CO2 + diphosphate</text>
        <dbReference type="Rhea" id="RHEA:47844"/>
        <dbReference type="ChEBI" id="CHEBI:15378"/>
        <dbReference type="ChEBI" id="CHEBI:16526"/>
        <dbReference type="ChEBI" id="CHEBI:33019"/>
        <dbReference type="ChEBI" id="CHEBI:37575"/>
        <dbReference type="ChEBI" id="CHEBI:57841"/>
        <dbReference type="ChEBI" id="CHEBI:62899"/>
        <dbReference type="EC" id="2.5.1.3"/>
    </reaction>
</comment>
<keyword evidence="3 9" id="KW-0479">Metal-binding</keyword>
<comment type="caution">
    <text evidence="13">The sequence shown here is derived from an EMBL/GenBank/DDBJ whole genome shotgun (WGS) entry which is preliminary data.</text>
</comment>
<evidence type="ECO:0000256" key="8">
    <source>
        <dbReference type="ARBA" id="ARBA00047883"/>
    </source>
</evidence>
<evidence type="ECO:0000256" key="7">
    <source>
        <dbReference type="ARBA" id="ARBA00047851"/>
    </source>
</evidence>
<comment type="caution">
    <text evidence="9">Lacks conserved residue(s) required for the propagation of feature annotation.</text>
</comment>
<evidence type="ECO:0000256" key="11">
    <source>
        <dbReference type="RuleBase" id="RU004253"/>
    </source>
</evidence>
<sequence>MISTLHYISQSSPAASHAENIQAACDAGCNWIQLRIKQTTETAILPIAFRVKKICEQYDATLIINDYPSVAVAVGAAGVHVGKNDMTVAEARRITGPDMIIGGTANTTADILQHVQDGASYVGLGPFRFTTTKQNLSPILGLGGYLAIMEQLRQQEIAVPVIAIGGILLPDIATIKQTGVHGIAASGLVTHATDKTLTVKQIFEQLNQPAICNH</sequence>
<feature type="binding site" evidence="9">
    <location>
        <position position="133"/>
    </location>
    <ligand>
        <name>4-amino-2-methyl-5-(diphosphooxymethyl)pyrimidine</name>
        <dbReference type="ChEBI" id="CHEBI:57841"/>
    </ligand>
</feature>
<comment type="similarity">
    <text evidence="9 10">Belongs to the thiamine-phosphate synthase family.</text>
</comment>
<feature type="binding site" evidence="9">
    <location>
        <position position="104"/>
    </location>
    <ligand>
        <name>4-amino-2-methyl-5-(diphosphooxymethyl)pyrimidine</name>
        <dbReference type="ChEBI" id="CHEBI:57841"/>
    </ligand>
</feature>
<dbReference type="InterPro" id="IPR022998">
    <property type="entry name" value="ThiamineP_synth_TenI"/>
</dbReference>
<comment type="catalytic activity">
    <reaction evidence="6 9 10">
        <text>4-methyl-5-(2-phosphooxyethyl)-thiazole + 4-amino-2-methyl-5-(diphosphooxymethyl)pyrimidine + H(+) = thiamine phosphate + diphosphate</text>
        <dbReference type="Rhea" id="RHEA:22328"/>
        <dbReference type="ChEBI" id="CHEBI:15378"/>
        <dbReference type="ChEBI" id="CHEBI:33019"/>
        <dbReference type="ChEBI" id="CHEBI:37575"/>
        <dbReference type="ChEBI" id="CHEBI:57841"/>
        <dbReference type="ChEBI" id="CHEBI:58296"/>
        <dbReference type="EC" id="2.5.1.3"/>
    </reaction>
</comment>
<organism evidence="13 14">
    <name type="scientific">Chitinophaga defluvii</name>
    <dbReference type="NCBI Taxonomy" id="3163343"/>
    <lineage>
        <taxon>Bacteria</taxon>
        <taxon>Pseudomonadati</taxon>
        <taxon>Bacteroidota</taxon>
        <taxon>Chitinophagia</taxon>
        <taxon>Chitinophagales</taxon>
        <taxon>Chitinophagaceae</taxon>
        <taxon>Chitinophaga</taxon>
    </lineage>
</organism>
<evidence type="ECO:0000259" key="12">
    <source>
        <dbReference type="Pfam" id="PF02581"/>
    </source>
</evidence>